<evidence type="ECO:0000313" key="1">
    <source>
        <dbReference type="EMBL" id="PME63542.1"/>
    </source>
</evidence>
<dbReference type="AlphaFoldDB" id="A0A2N7BUG3"/>
<reference evidence="2" key="1">
    <citation type="submission" date="2016-07" db="EMBL/GenBank/DDBJ databases">
        <title>Nontailed viruses are major unrecognized killers of bacteria in the ocean.</title>
        <authorList>
            <person name="Kauffman K."/>
            <person name="Hussain F."/>
            <person name="Yang J."/>
            <person name="Arevalo P."/>
            <person name="Brown J."/>
            <person name="Cutler M."/>
            <person name="Kelly L."/>
            <person name="Polz M.F."/>
        </authorList>
    </citation>
    <scope>NUCLEOTIDE SEQUENCE [LARGE SCALE GENOMIC DNA]</scope>
    <source>
        <strain evidence="2">10N.286.55.C1</strain>
    </source>
</reference>
<accession>A0A2N7BUG3</accession>
<proteinExistence type="predicted"/>
<dbReference type="Proteomes" id="UP000235778">
    <property type="component" value="Unassembled WGS sequence"/>
</dbReference>
<evidence type="ECO:0000313" key="2">
    <source>
        <dbReference type="Proteomes" id="UP000235778"/>
    </source>
</evidence>
<organism evidence="1 2">
    <name type="scientific">Vibrio lentus</name>
    <dbReference type="NCBI Taxonomy" id="136468"/>
    <lineage>
        <taxon>Bacteria</taxon>
        <taxon>Pseudomonadati</taxon>
        <taxon>Pseudomonadota</taxon>
        <taxon>Gammaproteobacteria</taxon>
        <taxon>Vibrionales</taxon>
        <taxon>Vibrionaceae</taxon>
        <taxon>Vibrio</taxon>
    </lineage>
</organism>
<comment type="caution">
    <text evidence="1">The sequence shown here is derived from an EMBL/GenBank/DDBJ whole genome shotgun (WGS) entry which is preliminary data.</text>
</comment>
<sequence>MGVAIAPRIEVFFEGYRSDGDSWLAVKKLMKIRKVTKMERITTDYYSDKERYSMFSLILLQILNGFGMKLCG</sequence>
<gene>
    <name evidence="1" type="ORF">BCV30_08230</name>
</gene>
<protein>
    <submittedName>
        <fullName evidence="1">Uncharacterized protein</fullName>
    </submittedName>
</protein>
<name>A0A2N7BUG3_9VIBR</name>
<dbReference type="EMBL" id="MCSI01000119">
    <property type="protein sequence ID" value="PME63542.1"/>
    <property type="molecule type" value="Genomic_DNA"/>
</dbReference>